<sequence length="799" mass="89016">MASESGPTQLKGEPSFLNTSFPVLTPNFPELLLPTNEFDAYVRSLVAPHTATFTLTPDVTADSQSGTSYVKHDAADQEAAAKTSEFMDALLSSEAAAPLFDGRDGKMRTRNNDVAHRTSKNALVDLFTELEDIVSGERLEALLTAAWEQDAEATLRIIWNGRSIHLGKSSRPTFYRAAGWLAQKHPATLLSNLPWLVRPLIQKKAPTPVAKQSMEPANAADDDAEMIRLTSDDDLADFDVKFGVSHGYWKDLLNMLVLAANGELKATGDPRRILNVEKPNVKKTKTRDWSQGRKRVQIQQRHDSAMAKLESDPFYKALYLTVTRLFADQLRLDTARLRGDKANGKLVTLAGKWAPTTKCMHDQHTSIVSNIAELLHPFEEVCADRNVDPADRTLYLKYAREAYQRLTLSPLRGAINIVERPVTDGRFNDIKYDRVPSLAMKQYLGLFIKNDIDRFEQYLDKVGSGKAQISGATLLPSTLVKSVRESQFVVLNGRQTLTGTKSKNVKDLIAARRRTKEAQLAAKATTAQWNTLCQRVKDSGLLQSSIAVCDVSGSMSSPRFADGTCPMDSAIGLSLLMAEITEPPFGGAFITFSNTPQVMHAGGKDDKRSLEEKVQYIERSNWSMNTNFVAVFEELILPMALKNKLKPEDMVKQIFVFSDMHFDSASGRHEGWYTSFERIQKRFKEAGYEMPKLIFWNLAGGSPGYNVFGTGDEVAPKPATAAEENTALVSGYSQGQMKMFLENGQFHDPPEEEEIVETETIYGEEVVVEKKTKKSKMDPESIMRKAISHEAYRMLTVVD</sequence>
<evidence type="ECO:0000313" key="3">
    <source>
        <dbReference type="EMBL" id="KAF2723481.1"/>
    </source>
</evidence>
<keyword evidence="4" id="KW-1185">Reference proteome</keyword>
<gene>
    <name evidence="3" type="ORF">K431DRAFT_219990</name>
</gene>
<dbReference type="InterPro" id="IPR036465">
    <property type="entry name" value="vWFA_dom_sf"/>
</dbReference>
<dbReference type="EMBL" id="MU003776">
    <property type="protein sequence ID" value="KAF2723481.1"/>
    <property type="molecule type" value="Genomic_DNA"/>
</dbReference>
<dbReference type="InterPro" id="IPR011205">
    <property type="entry name" value="UCP015417_vWA"/>
</dbReference>
<reference evidence="3" key="1">
    <citation type="journal article" date="2020" name="Stud. Mycol.">
        <title>101 Dothideomycetes genomes: a test case for predicting lifestyles and emergence of pathogens.</title>
        <authorList>
            <person name="Haridas S."/>
            <person name="Albert R."/>
            <person name="Binder M."/>
            <person name="Bloem J."/>
            <person name="Labutti K."/>
            <person name="Salamov A."/>
            <person name="Andreopoulos B."/>
            <person name="Baker S."/>
            <person name="Barry K."/>
            <person name="Bills G."/>
            <person name="Bluhm B."/>
            <person name="Cannon C."/>
            <person name="Castanera R."/>
            <person name="Culley D."/>
            <person name="Daum C."/>
            <person name="Ezra D."/>
            <person name="Gonzalez J."/>
            <person name="Henrissat B."/>
            <person name="Kuo A."/>
            <person name="Liang C."/>
            <person name="Lipzen A."/>
            <person name="Lutzoni F."/>
            <person name="Magnuson J."/>
            <person name="Mondo S."/>
            <person name="Nolan M."/>
            <person name="Ohm R."/>
            <person name="Pangilinan J."/>
            <person name="Park H.-J."/>
            <person name="Ramirez L."/>
            <person name="Alfaro M."/>
            <person name="Sun H."/>
            <person name="Tritt A."/>
            <person name="Yoshinaga Y."/>
            <person name="Zwiers L.-H."/>
            <person name="Turgeon B."/>
            <person name="Goodwin S."/>
            <person name="Spatafora J."/>
            <person name="Crous P."/>
            <person name="Grigoriev I."/>
        </authorList>
    </citation>
    <scope>NUCLEOTIDE SEQUENCE</scope>
    <source>
        <strain evidence="3">CBS 116435</strain>
    </source>
</reference>
<evidence type="ECO:0000259" key="2">
    <source>
        <dbReference type="Pfam" id="PF25043"/>
    </source>
</evidence>
<dbReference type="OrthoDB" id="1149618at2759"/>
<dbReference type="PIRSF" id="PIRSF015417">
    <property type="entry name" value="T31B5_30_vWA"/>
    <property type="match status" value="1"/>
</dbReference>
<name>A0A9P4USB4_9PEZI</name>
<feature type="domain" description="DUF2828" evidence="1">
    <location>
        <begin position="109"/>
        <end position="542"/>
    </location>
</feature>
<feature type="domain" description="DUF7788" evidence="2">
    <location>
        <begin position="544"/>
        <end position="787"/>
    </location>
</feature>
<dbReference type="AlphaFoldDB" id="A0A9P4USB4"/>
<organism evidence="3 4">
    <name type="scientific">Polychaeton citri CBS 116435</name>
    <dbReference type="NCBI Taxonomy" id="1314669"/>
    <lineage>
        <taxon>Eukaryota</taxon>
        <taxon>Fungi</taxon>
        <taxon>Dikarya</taxon>
        <taxon>Ascomycota</taxon>
        <taxon>Pezizomycotina</taxon>
        <taxon>Dothideomycetes</taxon>
        <taxon>Dothideomycetidae</taxon>
        <taxon>Capnodiales</taxon>
        <taxon>Capnodiaceae</taxon>
        <taxon>Polychaeton</taxon>
    </lineage>
</organism>
<dbReference type="Gene3D" id="3.40.50.410">
    <property type="entry name" value="von Willebrand factor, type A domain"/>
    <property type="match status" value="1"/>
</dbReference>
<dbReference type="InterPro" id="IPR056690">
    <property type="entry name" value="DUF7788"/>
</dbReference>
<proteinExistence type="predicted"/>
<protein>
    <submittedName>
        <fullName evidence="3">Uncharacterized protein</fullName>
    </submittedName>
</protein>
<evidence type="ECO:0000259" key="1">
    <source>
        <dbReference type="Pfam" id="PF11443"/>
    </source>
</evidence>
<dbReference type="Proteomes" id="UP000799441">
    <property type="component" value="Unassembled WGS sequence"/>
</dbReference>
<comment type="caution">
    <text evidence="3">The sequence shown here is derived from an EMBL/GenBank/DDBJ whole genome shotgun (WGS) entry which is preliminary data.</text>
</comment>
<dbReference type="Pfam" id="PF25043">
    <property type="entry name" value="DUF7788"/>
    <property type="match status" value="1"/>
</dbReference>
<dbReference type="PANTHER" id="PTHR31373:SF27">
    <property type="entry name" value="TROVE DOMAIN-CONTAINING PROTEIN"/>
    <property type="match status" value="1"/>
</dbReference>
<evidence type="ECO:0000313" key="4">
    <source>
        <dbReference type="Proteomes" id="UP000799441"/>
    </source>
</evidence>
<dbReference type="PANTHER" id="PTHR31373">
    <property type="entry name" value="OS06G0652100 PROTEIN"/>
    <property type="match status" value="1"/>
</dbReference>
<accession>A0A9P4USB4</accession>
<dbReference type="Pfam" id="PF11443">
    <property type="entry name" value="DUF2828"/>
    <property type="match status" value="1"/>
</dbReference>
<dbReference type="InterPro" id="IPR058580">
    <property type="entry name" value="DUF2828"/>
</dbReference>